<dbReference type="PANTHER" id="PTHR33167:SF61">
    <property type="entry name" value="OS06G0694400 PROTEIN"/>
    <property type="match status" value="1"/>
</dbReference>
<protein>
    <submittedName>
        <fullName evidence="2">Uncharacterized protein</fullName>
    </submittedName>
</protein>
<dbReference type="Proteomes" id="UP001054889">
    <property type="component" value="Unassembled WGS sequence"/>
</dbReference>
<feature type="compositionally biased region" description="Polar residues" evidence="1">
    <location>
        <begin position="121"/>
        <end position="152"/>
    </location>
</feature>
<feature type="compositionally biased region" description="Basic and acidic residues" evidence="1">
    <location>
        <begin position="222"/>
        <end position="233"/>
    </location>
</feature>
<dbReference type="PANTHER" id="PTHR33167">
    <property type="entry name" value="TRANSCRIPTION FACTOR, PUTATIVE (DUF863)-RELATED"/>
    <property type="match status" value="1"/>
</dbReference>
<organism evidence="2 3">
    <name type="scientific">Eleusine coracana subsp. coracana</name>
    <dbReference type="NCBI Taxonomy" id="191504"/>
    <lineage>
        <taxon>Eukaryota</taxon>
        <taxon>Viridiplantae</taxon>
        <taxon>Streptophyta</taxon>
        <taxon>Embryophyta</taxon>
        <taxon>Tracheophyta</taxon>
        <taxon>Spermatophyta</taxon>
        <taxon>Magnoliopsida</taxon>
        <taxon>Liliopsida</taxon>
        <taxon>Poales</taxon>
        <taxon>Poaceae</taxon>
        <taxon>PACMAD clade</taxon>
        <taxon>Chloridoideae</taxon>
        <taxon>Cynodonteae</taxon>
        <taxon>Eleusininae</taxon>
        <taxon>Eleusine</taxon>
    </lineage>
</organism>
<name>A0AAV5CGT6_ELECO</name>
<accession>A0AAV5CGT6</accession>
<proteinExistence type="predicted"/>
<dbReference type="EMBL" id="BQKI01000007">
    <property type="protein sequence ID" value="GJM97583.1"/>
    <property type="molecule type" value="Genomic_DNA"/>
</dbReference>
<reference evidence="2" key="2">
    <citation type="submission" date="2021-12" db="EMBL/GenBank/DDBJ databases">
        <title>Resequencing data analysis of finger millet.</title>
        <authorList>
            <person name="Hatakeyama M."/>
            <person name="Aluri S."/>
            <person name="Balachadran M.T."/>
            <person name="Sivarajan S.R."/>
            <person name="Poveda L."/>
            <person name="Shimizu-Inatsugi R."/>
            <person name="Schlapbach R."/>
            <person name="Sreeman S.M."/>
            <person name="Shimizu K.K."/>
        </authorList>
    </citation>
    <scope>NUCLEOTIDE SEQUENCE</scope>
</reference>
<evidence type="ECO:0000256" key="1">
    <source>
        <dbReference type="SAM" id="MobiDB-lite"/>
    </source>
</evidence>
<feature type="region of interest" description="Disordered" evidence="1">
    <location>
        <begin position="110"/>
        <end position="157"/>
    </location>
</feature>
<feature type="region of interest" description="Disordered" evidence="1">
    <location>
        <begin position="210"/>
        <end position="233"/>
    </location>
</feature>
<reference evidence="2" key="1">
    <citation type="journal article" date="2018" name="DNA Res.">
        <title>Multiple hybrid de novo genome assembly of finger millet, an orphan allotetraploid crop.</title>
        <authorList>
            <person name="Hatakeyama M."/>
            <person name="Aluri S."/>
            <person name="Balachadran M.T."/>
            <person name="Sivarajan S.R."/>
            <person name="Patrignani A."/>
            <person name="Gruter S."/>
            <person name="Poveda L."/>
            <person name="Shimizu-Inatsugi R."/>
            <person name="Baeten J."/>
            <person name="Francoijs K.J."/>
            <person name="Nataraja K.N."/>
            <person name="Reddy Y.A.N."/>
            <person name="Phadnis S."/>
            <person name="Ravikumar R.L."/>
            <person name="Schlapbach R."/>
            <person name="Sreeman S.M."/>
            <person name="Shimizu K.K."/>
        </authorList>
    </citation>
    <scope>NUCLEOTIDE SEQUENCE</scope>
</reference>
<comment type="caution">
    <text evidence="2">The sequence shown here is derived from an EMBL/GenBank/DDBJ whole genome shotgun (WGS) entry which is preliminary data.</text>
</comment>
<dbReference type="AlphaFoldDB" id="A0AAV5CGT6"/>
<evidence type="ECO:0000313" key="2">
    <source>
        <dbReference type="EMBL" id="GJM97583.1"/>
    </source>
</evidence>
<gene>
    <name evidence="2" type="primary">ga14519</name>
    <name evidence="2" type="ORF">PR202_ga14519</name>
</gene>
<sequence length="233" mass="26777">MATDLLGTHRIISALLEIRRIAITRETQSRESVQRVDKLLLKASGQKILHALDESMDKISKQESKDAVRRTIIEHNRIFRQQVHELHRLYRVQKSLMAELDCQSHNFQSETEEMHEMVQGSRPNLRNSPSTSQTSQSARLGSGQYSDPQQVNEHSDLQECKPVTYLSLFSEESSRTEEAFHIERSADIYKSVEGEHWSASMDNDLDLKLSIGPSSHAMPFSRSRERNHSGQHR</sequence>
<evidence type="ECO:0000313" key="3">
    <source>
        <dbReference type="Proteomes" id="UP001054889"/>
    </source>
</evidence>
<keyword evidence="3" id="KW-1185">Reference proteome</keyword>